<dbReference type="GO" id="GO:0005634">
    <property type="term" value="C:nucleus"/>
    <property type="evidence" value="ECO:0007669"/>
    <property type="project" value="InterPro"/>
</dbReference>
<accession>A0A8S0ZUG9</accession>
<evidence type="ECO:0000313" key="7">
    <source>
        <dbReference type="Proteomes" id="UP000494256"/>
    </source>
</evidence>
<feature type="binding site" evidence="2">
    <location>
        <position position="73"/>
    </location>
    <ligand>
        <name>Zn(2+)</name>
        <dbReference type="ChEBI" id="CHEBI:29105"/>
    </ligand>
</feature>
<dbReference type="InterPro" id="IPR012934">
    <property type="entry name" value="Znf_AD"/>
</dbReference>
<evidence type="ECO:0000256" key="2">
    <source>
        <dbReference type="PROSITE-ProRule" id="PRU01263"/>
    </source>
</evidence>
<feature type="binding site" evidence="2">
    <location>
        <position position="70"/>
    </location>
    <ligand>
        <name>Zn(2+)</name>
        <dbReference type="ChEBI" id="CHEBI:29105"/>
    </ligand>
</feature>
<evidence type="ECO:0000313" key="6">
    <source>
        <dbReference type="EMBL" id="CAB3237217.1"/>
    </source>
</evidence>
<proteinExistence type="predicted"/>
<evidence type="ECO:0000259" key="5">
    <source>
        <dbReference type="PROSITE" id="PS51915"/>
    </source>
</evidence>
<evidence type="ECO:0000256" key="1">
    <source>
        <dbReference type="PROSITE-ProRule" id="PRU00042"/>
    </source>
</evidence>
<dbReference type="Proteomes" id="UP000494256">
    <property type="component" value="Unassembled WGS sequence"/>
</dbReference>
<name>A0A8S0ZUG9_ARCPL</name>
<evidence type="ECO:0000256" key="3">
    <source>
        <dbReference type="SAM" id="MobiDB-lite"/>
    </source>
</evidence>
<sequence length="945" mass="108143">MALVAHIEFCYPLIEGTIKRTFFIHFDLRQVESNDHSVLFRRHYLQRSTKNLRSIIMDMIEVDPKLFVTCRLCLKDLGQYQIVPIVQQQIKYCYDIDVEPFDGLPQLICMKCKEVLSNFFTVKKNLCDKQSDLRSRIPKKESAAILKIQPQQDTVSSSQQTSENIEEERSSKQKIKRVISSDSESSSTVISSKKKKNTAKKPLTWDGSGFRKELVCTICNTKWPQLKSLLNHRRIHLKLKTTYPTIFNRKCSVSLKKVDEKANYTGMNNIVVHNNSKIIEYCNSLFYYVKYSKEQKELLEDSSIDNESQNSSMKNVDIESTDTEQDIGRRDTEQEIGRKVKRRKRRILSKSSNETVVIESNGNKVISDNEDSKLTVEETKPLIAEIINDQCINIDDSSDSDTVRNEIWSRYRLKPLLEAKLGDYKIIQGIITMCVNAFHRKNESIERSMSTESQLRRKVLGIGRKIINRQGFNWTGLLKFMEHKNLGIIWVTKGIHNGKDSNVIRIMTRLREDDTSDDNQGWVPVPTPDPLPDIAPNKNPDTSLSSVTEHPIDNELNIPTSLPTSMETAVIYFNNSSDPKNKLLNANPVANPKQLPRKLTSGTEFRINKVMSDLSTSYHNNEDTELCMPIITSTTSLAVSNSTPTPTEPPQNDIVLPINTNPEKPAPRIKVKPVTELMSERTLNSLREQSAIVSTTNMLQNQSDQSSIVIPQIDPTENNMNTGLTHIENTNIVLSPNVWVPQSVPNMFTSHVVRQIQSSSQPMQLVQISCVNPINVRPTLTYQNIPMAIAPPPSNNVNSKDEFVLLNTVELPNTKTNSPFNYLKNLSRIHNLILIDPDETLSRDFICLIKFKVQFKQEPIDEPVVLCLSLFCSQNKFCFTVRDRNQKDININKISPNWQWEIIKIFRGDLVDRLLQNAQKHSQETHEYTNKFLCLLKSINFQKLS</sequence>
<feature type="binding site" evidence="2">
    <location>
        <position position="112"/>
    </location>
    <ligand>
        <name>Zn(2+)</name>
        <dbReference type="ChEBI" id="CHEBI:29105"/>
    </ligand>
</feature>
<comment type="caution">
    <text evidence="6">The sequence shown here is derived from an EMBL/GenBank/DDBJ whole genome shotgun (WGS) entry which is preliminary data.</text>
</comment>
<dbReference type="EMBL" id="CADEBD010000303">
    <property type="protein sequence ID" value="CAB3237217.1"/>
    <property type="molecule type" value="Genomic_DNA"/>
</dbReference>
<evidence type="ECO:0008006" key="8">
    <source>
        <dbReference type="Google" id="ProtNLM"/>
    </source>
</evidence>
<dbReference type="AlphaFoldDB" id="A0A8S0ZUG9"/>
<organism evidence="6 7">
    <name type="scientific">Arctia plantaginis</name>
    <name type="common">Wood tiger moth</name>
    <name type="synonym">Phalaena plantaginis</name>
    <dbReference type="NCBI Taxonomy" id="874455"/>
    <lineage>
        <taxon>Eukaryota</taxon>
        <taxon>Metazoa</taxon>
        <taxon>Ecdysozoa</taxon>
        <taxon>Arthropoda</taxon>
        <taxon>Hexapoda</taxon>
        <taxon>Insecta</taxon>
        <taxon>Pterygota</taxon>
        <taxon>Neoptera</taxon>
        <taxon>Endopterygota</taxon>
        <taxon>Lepidoptera</taxon>
        <taxon>Glossata</taxon>
        <taxon>Ditrysia</taxon>
        <taxon>Noctuoidea</taxon>
        <taxon>Erebidae</taxon>
        <taxon>Arctiinae</taxon>
        <taxon>Arctia</taxon>
    </lineage>
</organism>
<feature type="region of interest" description="Disordered" evidence="3">
    <location>
        <begin position="638"/>
        <end position="667"/>
    </location>
</feature>
<dbReference type="GO" id="GO:0008270">
    <property type="term" value="F:zinc ion binding"/>
    <property type="evidence" value="ECO:0007669"/>
    <property type="project" value="UniProtKB-UniRule"/>
</dbReference>
<dbReference type="PROSITE" id="PS50157">
    <property type="entry name" value="ZINC_FINGER_C2H2_2"/>
    <property type="match status" value="1"/>
</dbReference>
<gene>
    <name evidence="6" type="ORF">APLA_LOCUS7733</name>
</gene>
<feature type="region of interest" description="Disordered" evidence="3">
    <location>
        <begin position="300"/>
        <end position="344"/>
    </location>
</feature>
<feature type="region of interest" description="Disordered" evidence="3">
    <location>
        <begin position="148"/>
        <end position="180"/>
    </location>
</feature>
<dbReference type="InterPro" id="IPR013087">
    <property type="entry name" value="Znf_C2H2_type"/>
</dbReference>
<feature type="region of interest" description="Disordered" evidence="3">
    <location>
        <begin position="514"/>
        <end position="545"/>
    </location>
</feature>
<keyword evidence="2" id="KW-0862">Zinc</keyword>
<feature type="compositionally biased region" description="Basic and acidic residues" evidence="3">
    <location>
        <begin position="326"/>
        <end position="338"/>
    </location>
</feature>
<protein>
    <recommendedName>
        <fullName evidence="8">C2H2-type domain-containing protein</fullName>
    </recommendedName>
</protein>
<keyword evidence="2" id="KW-0479">Metal-binding</keyword>
<reference evidence="6 7" key="1">
    <citation type="submission" date="2020-04" db="EMBL/GenBank/DDBJ databases">
        <authorList>
            <person name="Wallbank WR R."/>
            <person name="Pardo Diaz C."/>
            <person name="Kozak K."/>
            <person name="Martin S."/>
            <person name="Jiggins C."/>
            <person name="Moest M."/>
            <person name="Warren A I."/>
            <person name="Byers J.R.P. K."/>
            <person name="Montejo-Kovacevich G."/>
            <person name="Yen C E."/>
        </authorList>
    </citation>
    <scope>NUCLEOTIDE SEQUENCE [LARGE SCALE GENOMIC DNA]</scope>
</reference>
<evidence type="ECO:0000259" key="4">
    <source>
        <dbReference type="PROSITE" id="PS50157"/>
    </source>
</evidence>
<feature type="domain" description="ZAD" evidence="5">
    <location>
        <begin position="68"/>
        <end position="136"/>
    </location>
</feature>
<dbReference type="SUPFAM" id="SSF57716">
    <property type="entry name" value="Glucocorticoid receptor-like (DNA-binding domain)"/>
    <property type="match status" value="1"/>
</dbReference>
<feature type="domain" description="C2H2-type" evidence="4">
    <location>
        <begin position="214"/>
        <end position="241"/>
    </location>
</feature>
<dbReference type="PROSITE" id="PS00028">
    <property type="entry name" value="ZINC_FINGER_C2H2_1"/>
    <property type="match status" value="1"/>
</dbReference>
<feature type="binding site" evidence="2">
    <location>
        <position position="109"/>
    </location>
    <ligand>
        <name>Zn(2+)</name>
        <dbReference type="ChEBI" id="CHEBI:29105"/>
    </ligand>
</feature>
<feature type="compositionally biased region" description="Polar residues" evidence="3">
    <location>
        <begin position="305"/>
        <end position="314"/>
    </location>
</feature>
<feature type="compositionally biased region" description="Low complexity" evidence="3">
    <location>
        <begin position="149"/>
        <end position="162"/>
    </location>
</feature>
<keyword evidence="1" id="KW-0863">Zinc-finger</keyword>
<dbReference type="PROSITE" id="PS51915">
    <property type="entry name" value="ZAD"/>
    <property type="match status" value="1"/>
</dbReference>